<keyword evidence="1" id="KW-0472">Membrane</keyword>
<feature type="transmembrane region" description="Helical" evidence="1">
    <location>
        <begin position="207"/>
        <end position="227"/>
    </location>
</feature>
<keyword evidence="3" id="KW-1185">Reference proteome</keyword>
<feature type="transmembrane region" description="Helical" evidence="1">
    <location>
        <begin position="176"/>
        <end position="195"/>
    </location>
</feature>
<dbReference type="Proteomes" id="UP000680038">
    <property type="component" value="Unassembled WGS sequence"/>
</dbReference>
<feature type="transmembrane region" description="Helical" evidence="1">
    <location>
        <begin position="36"/>
        <end position="54"/>
    </location>
</feature>
<feature type="transmembrane region" description="Helical" evidence="1">
    <location>
        <begin position="99"/>
        <end position="118"/>
    </location>
</feature>
<feature type="transmembrane region" description="Helical" evidence="1">
    <location>
        <begin position="365"/>
        <end position="387"/>
    </location>
</feature>
<keyword evidence="1" id="KW-0812">Transmembrane</keyword>
<comment type="caution">
    <text evidence="2">The sequence shown here is derived from an EMBL/GenBank/DDBJ whole genome shotgun (WGS) entry which is preliminary data.</text>
</comment>
<evidence type="ECO:0000256" key="1">
    <source>
        <dbReference type="SAM" id="Phobius"/>
    </source>
</evidence>
<protein>
    <submittedName>
        <fullName evidence="2">Uncharacterized protein</fullName>
    </submittedName>
</protein>
<gene>
    <name evidence="2" type="ORF">DYBT9275_05722</name>
</gene>
<sequence>MLFQPTSQFRSFRFYPVLLTGLALSIGWGIRGNFGHEYGAAFAGCLAALTVSLVSGREDWRGRVLYFGFFGALGWGFGGSMSYMQVIAYTQSGHWPSQWYGYSCLFLIGFLWAALGSIGTALPAVADKETLVGLFRPIVFVFAAWFIQDLVEDPLSNFLQSQIQFDHTWSRHKSPLYWFDADYFAAFFALAGLGIFDLTDRKEKNTFWLPVFILGGALLGFGTQQLLQTSGLDKSLASLLTYKLGDVTYMQAGSNMPAFDPDNFLNNWPQWFGDYPQHIGWVAGIVAGITAYFIRYGKFRSGASLLVCMASGWILSFLLFPVLGSLFFTNIGGLRMTPPRGDDWAGILGVFIGAVVWLKRYRFDAVLYAGLVGGTIGGLGFSGIQWIKLWLTSWGNPQVLLGKGMDGASPLFQQTVLAWADWQQQNWHSFLEQSYGFVNGIAIAVAIGLLRQQQILPGRSTLPGVKLYRESTAKAIAVFFILLAIPYVNLFKNVKEWSDRLGPENWQVITRMPDGSEQAVAAHWDVPYIGRFPGVDFLSFTAETWYRVTWVLLVILFVKVIRRHREEPLSFLPASWLGRGQLVFLMLLWLMIMGNFERALVGWGSSRLLTEWVITVNAMLATYFILTVPREKQDTFAVTAPIGRVALKRAFFTLILVFLISPPVLFVTNRMIYHYPEYAKLDKAHIHMRFGPDADWRAKPILKNEEHK</sequence>
<accession>A0A916NE37</accession>
<dbReference type="EMBL" id="CAJRAF010000004">
    <property type="protein sequence ID" value="CAG5017199.1"/>
    <property type="molecule type" value="Genomic_DNA"/>
</dbReference>
<feature type="transmembrane region" description="Helical" evidence="1">
    <location>
        <begin position="434"/>
        <end position="450"/>
    </location>
</feature>
<feature type="transmembrane region" description="Helical" evidence="1">
    <location>
        <begin position="130"/>
        <end position="147"/>
    </location>
</feature>
<feature type="transmembrane region" description="Helical" evidence="1">
    <location>
        <begin position="612"/>
        <end position="629"/>
    </location>
</feature>
<feature type="transmembrane region" description="Helical" evidence="1">
    <location>
        <begin position="341"/>
        <end position="358"/>
    </location>
</feature>
<evidence type="ECO:0000313" key="3">
    <source>
        <dbReference type="Proteomes" id="UP000680038"/>
    </source>
</evidence>
<evidence type="ECO:0000313" key="2">
    <source>
        <dbReference type="EMBL" id="CAG5017199.1"/>
    </source>
</evidence>
<feature type="transmembrane region" description="Helical" evidence="1">
    <location>
        <begin position="471"/>
        <end position="491"/>
    </location>
</feature>
<proteinExistence type="predicted"/>
<feature type="transmembrane region" description="Helical" evidence="1">
    <location>
        <begin position="544"/>
        <end position="561"/>
    </location>
</feature>
<dbReference type="AlphaFoldDB" id="A0A916NE37"/>
<organism evidence="2 3">
    <name type="scientific">Dyadobacter helix</name>
    <dbReference type="NCBI Taxonomy" id="2822344"/>
    <lineage>
        <taxon>Bacteria</taxon>
        <taxon>Pseudomonadati</taxon>
        <taxon>Bacteroidota</taxon>
        <taxon>Cytophagia</taxon>
        <taxon>Cytophagales</taxon>
        <taxon>Spirosomataceae</taxon>
        <taxon>Dyadobacter</taxon>
    </lineage>
</organism>
<feature type="transmembrane region" description="Helical" evidence="1">
    <location>
        <begin position="66"/>
        <end position="87"/>
    </location>
</feature>
<name>A0A916NE37_9BACT</name>
<feature type="transmembrane region" description="Helical" evidence="1">
    <location>
        <begin position="573"/>
        <end position="592"/>
    </location>
</feature>
<feature type="transmembrane region" description="Helical" evidence="1">
    <location>
        <begin position="12"/>
        <end position="30"/>
    </location>
</feature>
<reference evidence="2" key="1">
    <citation type="submission" date="2021-04" db="EMBL/GenBank/DDBJ databases">
        <authorList>
            <person name="Rodrigo-Torres L."/>
            <person name="Arahal R. D."/>
            <person name="Lucena T."/>
        </authorList>
    </citation>
    <scope>NUCLEOTIDE SEQUENCE</scope>
    <source>
        <strain evidence="2">CECT 9275</strain>
    </source>
</reference>
<keyword evidence="1" id="KW-1133">Transmembrane helix</keyword>
<feature type="transmembrane region" description="Helical" evidence="1">
    <location>
        <begin position="275"/>
        <end position="294"/>
    </location>
</feature>
<feature type="transmembrane region" description="Helical" evidence="1">
    <location>
        <begin position="306"/>
        <end position="329"/>
    </location>
</feature>
<feature type="transmembrane region" description="Helical" evidence="1">
    <location>
        <begin position="650"/>
        <end position="673"/>
    </location>
</feature>